<reference evidence="1 2" key="1">
    <citation type="journal article" date="2022" name="Hortic Res">
        <title>A haplotype resolved chromosomal level avocado genome allows analysis of novel avocado genes.</title>
        <authorList>
            <person name="Nath O."/>
            <person name="Fletcher S.J."/>
            <person name="Hayward A."/>
            <person name="Shaw L.M."/>
            <person name="Masouleh A.K."/>
            <person name="Furtado A."/>
            <person name="Henry R.J."/>
            <person name="Mitter N."/>
        </authorList>
    </citation>
    <scope>NUCLEOTIDE SEQUENCE [LARGE SCALE GENOMIC DNA]</scope>
    <source>
        <strain evidence="2">cv. Hass</strain>
    </source>
</reference>
<organism evidence="1 2">
    <name type="scientific">Persea americana</name>
    <name type="common">Avocado</name>
    <dbReference type="NCBI Taxonomy" id="3435"/>
    <lineage>
        <taxon>Eukaryota</taxon>
        <taxon>Viridiplantae</taxon>
        <taxon>Streptophyta</taxon>
        <taxon>Embryophyta</taxon>
        <taxon>Tracheophyta</taxon>
        <taxon>Spermatophyta</taxon>
        <taxon>Magnoliopsida</taxon>
        <taxon>Magnoliidae</taxon>
        <taxon>Laurales</taxon>
        <taxon>Lauraceae</taxon>
        <taxon>Persea</taxon>
    </lineage>
</organism>
<protein>
    <submittedName>
        <fullName evidence="1">Uncharacterized protein</fullName>
    </submittedName>
</protein>
<accession>A0ACC2MIP2</accession>
<sequence>MKRKQRYRVDELGQGKNLFSFMPSGGGWDRGKTKTASRRNGLVKDNGTEDVGDLWPLKSATLTSDAFMGKFPDVAPRSCS</sequence>
<gene>
    <name evidence="1" type="ORF">MRB53_007244</name>
</gene>
<evidence type="ECO:0000313" key="1">
    <source>
        <dbReference type="EMBL" id="KAJ8645496.1"/>
    </source>
</evidence>
<keyword evidence="2" id="KW-1185">Reference proteome</keyword>
<dbReference type="Proteomes" id="UP001234297">
    <property type="component" value="Chromosome 2"/>
</dbReference>
<evidence type="ECO:0000313" key="2">
    <source>
        <dbReference type="Proteomes" id="UP001234297"/>
    </source>
</evidence>
<dbReference type="EMBL" id="CM056810">
    <property type="protein sequence ID" value="KAJ8645496.1"/>
    <property type="molecule type" value="Genomic_DNA"/>
</dbReference>
<comment type="caution">
    <text evidence="1">The sequence shown here is derived from an EMBL/GenBank/DDBJ whole genome shotgun (WGS) entry which is preliminary data.</text>
</comment>
<proteinExistence type="predicted"/>
<name>A0ACC2MIP2_PERAE</name>